<sequence length="50" mass="5741">MLPLQYPYTARTLVTLCLCAHVLPQKESEAVTCAKAACVYFQQKIYDNRF</sequence>
<name>A0A0E9WFM2_ANGAN</name>
<proteinExistence type="predicted"/>
<accession>A0A0E9WFM2</accession>
<reference evidence="1" key="2">
    <citation type="journal article" date="2015" name="Fish Shellfish Immunol.">
        <title>Early steps in the European eel (Anguilla anguilla)-Vibrio vulnificus interaction in the gills: Role of the RtxA13 toxin.</title>
        <authorList>
            <person name="Callol A."/>
            <person name="Pajuelo D."/>
            <person name="Ebbesson L."/>
            <person name="Teles M."/>
            <person name="MacKenzie S."/>
            <person name="Amaro C."/>
        </authorList>
    </citation>
    <scope>NUCLEOTIDE SEQUENCE</scope>
</reference>
<organism evidence="1">
    <name type="scientific">Anguilla anguilla</name>
    <name type="common">European freshwater eel</name>
    <name type="synonym">Muraena anguilla</name>
    <dbReference type="NCBI Taxonomy" id="7936"/>
    <lineage>
        <taxon>Eukaryota</taxon>
        <taxon>Metazoa</taxon>
        <taxon>Chordata</taxon>
        <taxon>Craniata</taxon>
        <taxon>Vertebrata</taxon>
        <taxon>Euteleostomi</taxon>
        <taxon>Actinopterygii</taxon>
        <taxon>Neopterygii</taxon>
        <taxon>Teleostei</taxon>
        <taxon>Anguilliformes</taxon>
        <taxon>Anguillidae</taxon>
        <taxon>Anguilla</taxon>
    </lineage>
</organism>
<dbReference type="AlphaFoldDB" id="A0A0E9WFM2"/>
<reference evidence="1" key="1">
    <citation type="submission" date="2014-11" db="EMBL/GenBank/DDBJ databases">
        <authorList>
            <person name="Amaro Gonzalez C."/>
        </authorList>
    </citation>
    <scope>NUCLEOTIDE SEQUENCE</scope>
</reference>
<dbReference type="EMBL" id="GBXM01020319">
    <property type="protein sequence ID" value="JAH88258.1"/>
    <property type="molecule type" value="Transcribed_RNA"/>
</dbReference>
<evidence type="ECO:0000313" key="1">
    <source>
        <dbReference type="EMBL" id="JAH88258.1"/>
    </source>
</evidence>
<protein>
    <submittedName>
        <fullName evidence="1">Uncharacterized protein</fullName>
    </submittedName>
</protein>